<reference evidence="1 2" key="1">
    <citation type="submission" date="2014-06" db="EMBL/GenBank/DDBJ databases">
        <authorList>
            <person name="Urmite Genomes Urmite Genomes"/>
        </authorList>
    </citation>
    <scope>NUCLEOTIDE SEQUENCE [LARGE SCALE GENOMIC DNA]</scope>
</reference>
<name>A0A078L4X7_9GAMM</name>
<organism evidence="1 2">
    <name type="scientific">Legionella massiliensis</name>
    <dbReference type="NCBI Taxonomy" id="1034943"/>
    <lineage>
        <taxon>Bacteria</taxon>
        <taxon>Pseudomonadati</taxon>
        <taxon>Pseudomonadota</taxon>
        <taxon>Gammaproteobacteria</taxon>
        <taxon>Legionellales</taxon>
        <taxon>Legionellaceae</taxon>
        <taxon>Legionella</taxon>
    </lineage>
</organism>
<keyword evidence="2" id="KW-1185">Reference proteome</keyword>
<dbReference type="EMBL" id="CCSB01000004">
    <property type="protein sequence ID" value="CDZ79129.1"/>
    <property type="molecule type" value="Genomic_DNA"/>
</dbReference>
<dbReference type="STRING" id="1034943.BN59_03446"/>
<proteinExistence type="predicted"/>
<sequence>MQQYQRIEPDKYALYLACLFRKKETASLLLNHPDIDPNCLYLIMNERDSFDFDPAGLADSNLSESLIGWIVAADVDGSIGDSLLKIAERLESELILDLLCCKILVPLRKSDSESLINALKSFAALDRVFFRENYLLAALFGEMGSRQMDVKPVMSYIVNDDSYNWAAKLEKIDEDELDNLFSDSNAKLACDMIGVLLAAPQFYPFILVSQGLLFISRGLNNFQTCLQRQY</sequence>
<evidence type="ECO:0008006" key="3">
    <source>
        <dbReference type="Google" id="ProtNLM"/>
    </source>
</evidence>
<accession>A0A078L4X7</accession>
<dbReference type="Proteomes" id="UP000044071">
    <property type="component" value="Unassembled WGS sequence"/>
</dbReference>
<gene>
    <name evidence="1" type="ORF">BN59_03446</name>
</gene>
<evidence type="ECO:0000313" key="2">
    <source>
        <dbReference type="Proteomes" id="UP000044071"/>
    </source>
</evidence>
<dbReference type="AlphaFoldDB" id="A0A078L4X7"/>
<protein>
    <recommendedName>
        <fullName evidence="3">Ankyrin repeats (3 copies)</fullName>
    </recommendedName>
</protein>
<dbReference type="RefSeq" id="WP_044012288.1">
    <property type="nucleotide sequence ID" value="NZ_CCVW01000004.1"/>
</dbReference>
<evidence type="ECO:0000313" key="1">
    <source>
        <dbReference type="EMBL" id="CDZ79129.1"/>
    </source>
</evidence>